<dbReference type="EMBL" id="LR796584">
    <property type="protein sequence ID" value="CAB4152514.1"/>
    <property type="molecule type" value="Genomic_DNA"/>
</dbReference>
<sequence>MEKDNNQLQVLKDKTNLIVFSEENSILEKIIISKNHFCYPIYCESSPKLNDLTEEELFLGVKIILNNIALFMNIQEPSPLLAKMIADKVIEKFSYYRIAEIERALNMGAMGELLGEDGKQIKCYNNINGVWVFECLNSYTKKRMDEIAKLQIAKNALLMKIPEKSEKATDDVFYENMRKIKSRLGPRSIKNILENKK</sequence>
<evidence type="ECO:0000313" key="1">
    <source>
        <dbReference type="EMBL" id="CAB4152514.1"/>
    </source>
</evidence>
<name>A0A6J5N056_9CAUD</name>
<reference evidence="1" key="1">
    <citation type="submission" date="2020-04" db="EMBL/GenBank/DDBJ databases">
        <authorList>
            <person name="Chiriac C."/>
            <person name="Salcher M."/>
            <person name="Ghai R."/>
            <person name="Kavagutti S V."/>
        </authorList>
    </citation>
    <scope>NUCLEOTIDE SEQUENCE</scope>
</reference>
<accession>A0A6J5N056</accession>
<gene>
    <name evidence="1" type="ORF">UFOVP615_16</name>
</gene>
<protein>
    <submittedName>
        <fullName evidence="1">Uncharacterized protein</fullName>
    </submittedName>
</protein>
<organism evidence="1">
    <name type="scientific">uncultured Caudovirales phage</name>
    <dbReference type="NCBI Taxonomy" id="2100421"/>
    <lineage>
        <taxon>Viruses</taxon>
        <taxon>Duplodnaviria</taxon>
        <taxon>Heunggongvirae</taxon>
        <taxon>Uroviricota</taxon>
        <taxon>Caudoviricetes</taxon>
        <taxon>Peduoviridae</taxon>
        <taxon>Maltschvirus</taxon>
        <taxon>Maltschvirus maltsch</taxon>
    </lineage>
</organism>
<proteinExistence type="predicted"/>